<organism evidence="8 9">
    <name type="scientific">Candidatus Thiodiazotropha lotti</name>
    <dbReference type="NCBI Taxonomy" id="2792787"/>
    <lineage>
        <taxon>Bacteria</taxon>
        <taxon>Pseudomonadati</taxon>
        <taxon>Pseudomonadota</taxon>
        <taxon>Gammaproteobacteria</taxon>
        <taxon>Chromatiales</taxon>
        <taxon>Sedimenticolaceae</taxon>
        <taxon>Candidatus Thiodiazotropha</taxon>
    </lineage>
</organism>
<accession>A0A9E4N0N7</accession>
<evidence type="ECO:0000259" key="7">
    <source>
        <dbReference type="Pfam" id="PF00462"/>
    </source>
</evidence>
<proteinExistence type="inferred from homology"/>
<evidence type="ECO:0000256" key="3">
    <source>
        <dbReference type="ARBA" id="ARBA00022982"/>
    </source>
</evidence>
<sequence length="88" mass="10016">MNHIEIYSTNQCPWCNRAKSLLQAKGLDYEEIDVSSDQARLVEMVERSGRRTVPQIFIDDIAIGGFNELSKLDLSEIKAKKSANDTHY</sequence>
<evidence type="ECO:0000256" key="5">
    <source>
        <dbReference type="ARBA" id="ARBA00023284"/>
    </source>
</evidence>
<dbReference type="PROSITE" id="PS00195">
    <property type="entry name" value="GLUTAREDOXIN_1"/>
    <property type="match status" value="1"/>
</dbReference>
<name>A0A9E4N0N7_9GAMM</name>
<dbReference type="PANTHER" id="PTHR34386:SF1">
    <property type="entry name" value="GLUTAREDOXIN-LIKE PROTEIN NRDH"/>
    <property type="match status" value="1"/>
</dbReference>
<evidence type="ECO:0000256" key="6">
    <source>
        <dbReference type="RuleBase" id="RU364065"/>
    </source>
</evidence>
<feature type="domain" description="Glutaredoxin" evidence="7">
    <location>
        <begin position="4"/>
        <end position="60"/>
    </location>
</feature>
<dbReference type="EMBL" id="JAEPDI010000005">
    <property type="protein sequence ID" value="MCG7938975.1"/>
    <property type="molecule type" value="Genomic_DNA"/>
</dbReference>
<keyword evidence="2 6" id="KW-0813">Transport</keyword>
<dbReference type="PRINTS" id="PR00160">
    <property type="entry name" value="GLUTAREDOXIN"/>
</dbReference>
<gene>
    <name evidence="8" type="primary">grxC</name>
    <name evidence="8" type="ORF">JAZ04_08990</name>
</gene>
<keyword evidence="5 6" id="KW-0676">Redox-active center</keyword>
<dbReference type="InterPro" id="IPR014025">
    <property type="entry name" value="Glutaredoxin_subgr"/>
</dbReference>
<dbReference type="NCBIfam" id="TIGR02181">
    <property type="entry name" value="GRX_bact"/>
    <property type="match status" value="1"/>
</dbReference>
<evidence type="ECO:0000313" key="8">
    <source>
        <dbReference type="EMBL" id="MCG7938975.1"/>
    </source>
</evidence>
<evidence type="ECO:0000313" key="9">
    <source>
        <dbReference type="Proteomes" id="UP000886687"/>
    </source>
</evidence>
<dbReference type="Pfam" id="PF00462">
    <property type="entry name" value="Glutaredoxin"/>
    <property type="match status" value="1"/>
</dbReference>
<dbReference type="GO" id="GO:0009055">
    <property type="term" value="F:electron transfer activity"/>
    <property type="evidence" value="ECO:0007669"/>
    <property type="project" value="TreeGrafter"/>
</dbReference>
<dbReference type="InterPro" id="IPR002109">
    <property type="entry name" value="Glutaredoxin"/>
</dbReference>
<keyword evidence="3 6" id="KW-0249">Electron transport</keyword>
<keyword evidence="4" id="KW-1015">Disulfide bond</keyword>
<dbReference type="InterPro" id="IPR051548">
    <property type="entry name" value="Grx-like_ET"/>
</dbReference>
<dbReference type="Gene3D" id="3.40.30.10">
    <property type="entry name" value="Glutaredoxin"/>
    <property type="match status" value="1"/>
</dbReference>
<dbReference type="GO" id="GO:0045454">
    <property type="term" value="P:cell redox homeostasis"/>
    <property type="evidence" value="ECO:0007669"/>
    <property type="project" value="InterPro"/>
</dbReference>
<comment type="function">
    <text evidence="6">Has a glutathione-disulfide oxidoreductase activity in the presence of NADPH and glutathione reductase. Reduces low molecular weight disulfides and proteins.</text>
</comment>
<dbReference type="Proteomes" id="UP000886687">
    <property type="component" value="Unassembled WGS sequence"/>
</dbReference>
<keyword evidence="6" id="KW-0963">Cytoplasm</keyword>
<dbReference type="InterPro" id="IPR011900">
    <property type="entry name" value="GRX_bact"/>
</dbReference>
<dbReference type="GO" id="GO:0015038">
    <property type="term" value="F:glutathione disulfide oxidoreductase activity"/>
    <property type="evidence" value="ECO:0007669"/>
    <property type="project" value="UniProtKB-UniRule"/>
</dbReference>
<comment type="caution">
    <text evidence="8">The sequence shown here is derived from an EMBL/GenBank/DDBJ whole genome shotgun (WGS) entry which is preliminary data.</text>
</comment>
<evidence type="ECO:0000256" key="1">
    <source>
        <dbReference type="ARBA" id="ARBA00007787"/>
    </source>
</evidence>
<dbReference type="CDD" id="cd03418">
    <property type="entry name" value="GRX_GRXb_1_3_like"/>
    <property type="match status" value="1"/>
</dbReference>
<dbReference type="SUPFAM" id="SSF52833">
    <property type="entry name" value="Thioredoxin-like"/>
    <property type="match status" value="1"/>
</dbReference>
<evidence type="ECO:0000256" key="2">
    <source>
        <dbReference type="ARBA" id="ARBA00022448"/>
    </source>
</evidence>
<protein>
    <recommendedName>
        <fullName evidence="6">Glutaredoxin</fullName>
    </recommendedName>
</protein>
<evidence type="ECO:0000256" key="4">
    <source>
        <dbReference type="ARBA" id="ARBA00023157"/>
    </source>
</evidence>
<dbReference type="PANTHER" id="PTHR34386">
    <property type="entry name" value="GLUTAREDOXIN"/>
    <property type="match status" value="1"/>
</dbReference>
<dbReference type="InterPro" id="IPR011767">
    <property type="entry name" value="GLR_AS"/>
</dbReference>
<dbReference type="InterPro" id="IPR036249">
    <property type="entry name" value="Thioredoxin-like_sf"/>
</dbReference>
<comment type="similarity">
    <text evidence="1 6">Belongs to the glutaredoxin family.</text>
</comment>
<dbReference type="AlphaFoldDB" id="A0A9E4N0N7"/>
<reference evidence="8" key="1">
    <citation type="journal article" date="2021" name="Proc. Natl. Acad. Sci. U.S.A.">
        <title>Global biogeography of chemosynthetic symbionts reveals both localized and globally distributed symbiont groups. .</title>
        <authorList>
            <person name="Osvatic J.T."/>
            <person name="Wilkins L.G.E."/>
            <person name="Leibrecht L."/>
            <person name="Leray M."/>
            <person name="Zauner S."/>
            <person name="Polzin J."/>
            <person name="Camacho Y."/>
            <person name="Gros O."/>
            <person name="van Gils J.A."/>
            <person name="Eisen J.A."/>
            <person name="Petersen J.M."/>
            <person name="Yuen B."/>
        </authorList>
    </citation>
    <scope>NUCLEOTIDE SEQUENCE</scope>
    <source>
        <strain evidence="8">MAGL173</strain>
    </source>
</reference>
<dbReference type="PROSITE" id="PS51354">
    <property type="entry name" value="GLUTAREDOXIN_2"/>
    <property type="match status" value="1"/>
</dbReference>